<organism evidence="1 2">
    <name type="scientific">Hyalomma asiaticum</name>
    <name type="common">Tick</name>
    <dbReference type="NCBI Taxonomy" id="266040"/>
    <lineage>
        <taxon>Eukaryota</taxon>
        <taxon>Metazoa</taxon>
        <taxon>Ecdysozoa</taxon>
        <taxon>Arthropoda</taxon>
        <taxon>Chelicerata</taxon>
        <taxon>Arachnida</taxon>
        <taxon>Acari</taxon>
        <taxon>Parasitiformes</taxon>
        <taxon>Ixodida</taxon>
        <taxon>Ixodoidea</taxon>
        <taxon>Ixodidae</taxon>
        <taxon>Hyalomminae</taxon>
        <taxon>Hyalomma</taxon>
    </lineage>
</organism>
<sequence>MQALTFREKDGEAAAAMAGWTSSGRPNCTDRGPPAYLLATILSTPGTHLAISHDDTSPGAVHCFQDEAGNWQTYTFDENSSGVSRGLEMSPDTKIFQMMFDSKWETSSHSSTGSATMLDSPAAMPAHGGCPIAMGFSPAPGMTPCVTTMEASSSIGMGSGSKLRPSPHHAQHRPHHHQSHHSQQQQQQQQQLLQPQPSSSTSLQQYSHQPRHHHRRRGHHSGSQRGEDVGAVVPSTLDLSLPSGVGAAALGLRRGGATVLENRFDLGAAGDAAGVRFDGSRGSSGPVLLAESLLSRMAMAAAANGGGVGPATLSQTASSQDTELDSTCHMRFVGSGTLRGGKPRHYYRFRLLPCKSIKVGFDRLALITVLDRNLTVMENVLSIVLAVLVAILGSLCLSRGFFQDIYSFLFCFVMASCQYCLLKGYNRVVLYSRPVYFCLCCSMLMLVQFLLDSNIEYPQVTLYGVRLVTHAAVSWARSFLIVFILAFPVTFSLGLLPQVNTFVTYLLEQIDMNLFGGSATTGLVSAIYCISRSLAFVVCLFGLAYVALKEGHNPSQHIMFSLFCGFLVTSCYLLSRSASDPTILWNLIKRHLWSESAPTANATDSAPEYVDPLPAKLEKTFPYLEMLLHLTAVVWGLLLHYVLPQLRKQLPWLCCAHPILKSNEHLQFEVREPARVMWFEKLQVWMWFIEKNIVYPLLFLSAVSTSTPDIINRFGVAGGCLVLVVCALKCLRSAFNDPSQHFLVLLFTVLFFTYDYRGPSEPFLINYFCCLFVFSKVYELLLKISFIITYIAPWQITWGSAFHAFAQPFSVPHSAMLFVQAIISAILSTPLSPVLGSAIFFTSYVRPVKFWERDYNTKRVDHSNTRLSSQLERNPGSDDNNLNSIFYEHLTRSLQQSLYGDLALGRWGNVTQGDCFVLASDNLNCLLHIIELANGLVTFQLRGLEFRGTYCQQREVEAISEGVEEDEGCCCCEPGRLPHLLSANAAFGQRWLAWQVAAARYVLEGYSISDNSAVSMLQVFELRKALVTYYVKAIVYYTVTSSHLEEWLALPAVRDALHPTLDRNYTDVDPVFNMNIDEDYDFRASGISRSSFCNVYLDWLQFCVARSGKNLEHDRNSLVVSLCFSLSLLARRALGTASHNSFSSSVDLLLYGLHALFKGDFRITCVRDEWVFQDMELLRRVDHFLSAEYDDHATLYDAISNYEKNLVISHEADPAWRNAVLSSVPSLLALRHVFDDSSDDYKIIMLNKRQLSFRVIKVNRECVRGLWAGQQQELVYLRNRNPERGSIQNARQALRNIINSSCDQPIGYPIYVSPLTTSFLETSEQLCGLIGGPLSISRFGGALLGFWHRLKIRCGEGCSSGGTAIQDDNIFDYTMAGSLSGSISRARRSHSSGSHSVSYTGTDTGSSNGGGGANGGIGASLDQGSRSVGRTSASSSIGRGSTLSSLGQNSTSFTRTSLNNLTVSSSLVYKPGGTTPSSGMTVLSTTPSRQQQQQQPFIVEQPLMAPSTGPFLVELARRCSASAAVPPLYSGSIAANIPSLAGNLTSLVNLGGASAAVVPTSIAATSASALRETTVASGVQSTEKVNI</sequence>
<accession>A0ACB7RP49</accession>
<keyword evidence="2" id="KW-1185">Reference proteome</keyword>
<proteinExistence type="predicted"/>
<dbReference type="Proteomes" id="UP000821845">
    <property type="component" value="Chromosome 8"/>
</dbReference>
<reference evidence="1" key="1">
    <citation type="submission" date="2020-05" db="EMBL/GenBank/DDBJ databases">
        <title>Large-scale comparative analyses of tick genomes elucidate their genetic diversity and vector capacities.</title>
        <authorList>
            <person name="Jia N."/>
            <person name="Wang J."/>
            <person name="Shi W."/>
            <person name="Du L."/>
            <person name="Sun Y."/>
            <person name="Zhan W."/>
            <person name="Jiang J."/>
            <person name="Wang Q."/>
            <person name="Zhang B."/>
            <person name="Ji P."/>
            <person name="Sakyi L.B."/>
            <person name="Cui X."/>
            <person name="Yuan T."/>
            <person name="Jiang B."/>
            <person name="Yang W."/>
            <person name="Lam T.T.-Y."/>
            <person name="Chang Q."/>
            <person name="Ding S."/>
            <person name="Wang X."/>
            <person name="Zhu J."/>
            <person name="Ruan X."/>
            <person name="Zhao L."/>
            <person name="Wei J."/>
            <person name="Que T."/>
            <person name="Du C."/>
            <person name="Cheng J."/>
            <person name="Dai P."/>
            <person name="Han X."/>
            <person name="Huang E."/>
            <person name="Gao Y."/>
            <person name="Liu J."/>
            <person name="Shao H."/>
            <person name="Ye R."/>
            <person name="Li L."/>
            <person name="Wei W."/>
            <person name="Wang X."/>
            <person name="Wang C."/>
            <person name="Yang T."/>
            <person name="Huo Q."/>
            <person name="Li W."/>
            <person name="Guo W."/>
            <person name="Chen H."/>
            <person name="Zhou L."/>
            <person name="Ni X."/>
            <person name="Tian J."/>
            <person name="Zhou Y."/>
            <person name="Sheng Y."/>
            <person name="Liu T."/>
            <person name="Pan Y."/>
            <person name="Xia L."/>
            <person name="Li J."/>
            <person name="Zhao F."/>
            <person name="Cao W."/>
        </authorList>
    </citation>
    <scope>NUCLEOTIDE SEQUENCE</scope>
    <source>
        <strain evidence="1">Hyas-2018</strain>
    </source>
</reference>
<protein>
    <submittedName>
        <fullName evidence="1">Uncharacterized protein</fullName>
    </submittedName>
</protein>
<evidence type="ECO:0000313" key="2">
    <source>
        <dbReference type="Proteomes" id="UP000821845"/>
    </source>
</evidence>
<evidence type="ECO:0000313" key="1">
    <source>
        <dbReference type="EMBL" id="KAH6924752.1"/>
    </source>
</evidence>
<comment type="caution">
    <text evidence="1">The sequence shown here is derived from an EMBL/GenBank/DDBJ whole genome shotgun (WGS) entry which is preliminary data.</text>
</comment>
<gene>
    <name evidence="1" type="ORF">HPB50_023787</name>
</gene>
<dbReference type="EMBL" id="CM023488">
    <property type="protein sequence ID" value="KAH6924752.1"/>
    <property type="molecule type" value="Genomic_DNA"/>
</dbReference>
<name>A0ACB7RP49_HYAAI</name>